<evidence type="ECO:0000313" key="1">
    <source>
        <dbReference type="EMBL" id="MBW87317.1"/>
    </source>
</evidence>
<organism evidence="1">
    <name type="scientific">Rhizophora mucronata</name>
    <name type="common">Asiatic mangrove</name>
    <dbReference type="NCBI Taxonomy" id="61149"/>
    <lineage>
        <taxon>Eukaryota</taxon>
        <taxon>Viridiplantae</taxon>
        <taxon>Streptophyta</taxon>
        <taxon>Embryophyta</taxon>
        <taxon>Tracheophyta</taxon>
        <taxon>Spermatophyta</taxon>
        <taxon>Magnoliopsida</taxon>
        <taxon>eudicotyledons</taxon>
        <taxon>Gunneridae</taxon>
        <taxon>Pentapetalae</taxon>
        <taxon>rosids</taxon>
        <taxon>fabids</taxon>
        <taxon>Malpighiales</taxon>
        <taxon>Rhizophoraceae</taxon>
        <taxon>Rhizophora</taxon>
    </lineage>
</organism>
<protein>
    <submittedName>
        <fullName evidence="1">Uncharacterized protein</fullName>
    </submittedName>
</protein>
<reference evidence="1" key="1">
    <citation type="submission" date="2018-02" db="EMBL/GenBank/DDBJ databases">
        <title>Rhizophora mucronata_Transcriptome.</title>
        <authorList>
            <person name="Meera S.P."/>
            <person name="Sreeshan A."/>
            <person name="Augustine A."/>
        </authorList>
    </citation>
    <scope>NUCLEOTIDE SEQUENCE</scope>
    <source>
        <tissue evidence="1">Leaf</tissue>
    </source>
</reference>
<name>A0A2P2J1L6_RHIMU</name>
<dbReference type="EMBL" id="GGEC01006834">
    <property type="protein sequence ID" value="MBW87317.1"/>
    <property type="molecule type" value="Transcribed_RNA"/>
</dbReference>
<sequence>MMHETEDKIKRSISLPLSLLSLCIFLPSTFQPSPTEIKFRFISTHSCFKNI</sequence>
<accession>A0A2P2J1L6</accession>
<dbReference type="AlphaFoldDB" id="A0A2P2J1L6"/>
<proteinExistence type="predicted"/>